<evidence type="ECO:0000313" key="1">
    <source>
        <dbReference type="EMBL" id="KFF01040.1"/>
    </source>
</evidence>
<dbReference type="AlphaFoldDB" id="A0A085Z9C6"/>
<reference evidence="1 2" key="1">
    <citation type="submission" date="2014-07" db="EMBL/GenBank/DDBJ databases">
        <title>Genome of Chryseobacterium formosense LMG 24722.</title>
        <authorList>
            <person name="Pipes S.E."/>
            <person name="Stropko S.J."/>
            <person name="Newman J.D."/>
        </authorList>
    </citation>
    <scope>NUCLEOTIDE SEQUENCE [LARGE SCALE GENOMIC DNA]</scope>
    <source>
        <strain evidence="1 2">LMG 24722</strain>
    </source>
</reference>
<dbReference type="STRING" id="236814.IX39_10590"/>
<dbReference type="RefSeq" id="WP_034676068.1">
    <property type="nucleotide sequence ID" value="NZ_FPAP01000001.1"/>
</dbReference>
<accession>A0A085Z9C6</accession>
<proteinExistence type="predicted"/>
<protein>
    <recommendedName>
        <fullName evidence="3">GLPGLI family protein</fullName>
    </recommendedName>
</protein>
<name>A0A085Z9C6_9FLAO</name>
<evidence type="ECO:0008006" key="3">
    <source>
        <dbReference type="Google" id="ProtNLM"/>
    </source>
</evidence>
<evidence type="ECO:0000313" key="2">
    <source>
        <dbReference type="Proteomes" id="UP000028713"/>
    </source>
</evidence>
<sequence length="281" mass="32926">MKTFNTIFALIITTVLWGQNQRFVYEYRFISDSTQKNEVTSEIMLLDIAKKGSKFYSHKKSIADSIHQDRIKKQTRDFTGIDYGQVSFVVEKSYPEYNVTFYNNLDMNKYKVSDNRKLEWRILSEKEKIGEFSTQKAVCHFAARVWTAWFTPNIPIQDGPYKFNGLPGIIIKLEDKTKSHSFVLKEVKKLRPDQEWVSDSEKKVFGNIISIDQEKYKKQFIDSRENPTKGMRQMMSGSTKMIIVDESGKQLDIEKIMRERERNAKADNAKNNNLLELDLLK</sequence>
<organism evidence="1 2">
    <name type="scientific">Chryseobacterium formosense</name>
    <dbReference type="NCBI Taxonomy" id="236814"/>
    <lineage>
        <taxon>Bacteria</taxon>
        <taxon>Pseudomonadati</taxon>
        <taxon>Bacteroidota</taxon>
        <taxon>Flavobacteriia</taxon>
        <taxon>Flavobacteriales</taxon>
        <taxon>Weeksellaceae</taxon>
        <taxon>Chryseobacterium group</taxon>
        <taxon>Chryseobacterium</taxon>
    </lineage>
</organism>
<dbReference type="Pfam" id="PF09697">
    <property type="entry name" value="Porph_ging"/>
    <property type="match status" value="1"/>
</dbReference>
<dbReference type="OrthoDB" id="1440774at2"/>
<comment type="caution">
    <text evidence="1">The sequence shown here is derived from an EMBL/GenBank/DDBJ whole genome shotgun (WGS) entry which is preliminary data.</text>
</comment>
<dbReference type="Proteomes" id="UP000028713">
    <property type="component" value="Unassembled WGS sequence"/>
</dbReference>
<dbReference type="EMBL" id="JPRP01000001">
    <property type="protein sequence ID" value="KFF01040.1"/>
    <property type="molecule type" value="Genomic_DNA"/>
</dbReference>
<dbReference type="InterPro" id="IPR005901">
    <property type="entry name" value="GLPGLI"/>
</dbReference>
<dbReference type="NCBIfam" id="TIGR01200">
    <property type="entry name" value="GLPGLI"/>
    <property type="match status" value="1"/>
</dbReference>
<dbReference type="eggNOG" id="ENOG5032U74">
    <property type="taxonomic scope" value="Bacteria"/>
</dbReference>
<gene>
    <name evidence="1" type="ORF">IX39_10590</name>
</gene>
<keyword evidence="2" id="KW-1185">Reference proteome</keyword>